<feature type="region of interest" description="Disordered" evidence="1">
    <location>
        <begin position="69"/>
        <end position="97"/>
    </location>
</feature>
<evidence type="ECO:0000313" key="3">
    <source>
        <dbReference type="Proteomes" id="UP000502608"/>
    </source>
</evidence>
<gene>
    <name evidence="2" type="ORF">HBH39_12135</name>
</gene>
<sequence length="183" mass="21179">MLLNDRWIQGAAISALLLSLIDFNQRYDVSSKNRDDKVIAQVELRTNYTPYTEEEIGKVMASFAKYDVPPKKQAQNKDKPKPKPKPNPKLSKEYQDKQSGSLEQVFIGDYAYSLLGVFDDGKQFALLEQRNVKNGQSKRLKVVNDQNIEKYRIEKIELNSVVLSVNERTIVLRLFEIKQKRNK</sequence>
<protein>
    <submittedName>
        <fullName evidence="2">Uncharacterized protein</fullName>
    </submittedName>
</protein>
<reference evidence="2 3" key="1">
    <citation type="submission" date="2020-03" db="EMBL/GenBank/DDBJ databases">
        <title>Complete genome sequence of Shewanella sp.</title>
        <authorList>
            <person name="Kim Y.-S."/>
            <person name="Kim S.-J."/>
            <person name="Jung H.-K."/>
            <person name="Kim K.-H."/>
        </authorList>
    </citation>
    <scope>NUCLEOTIDE SEQUENCE [LARGE SCALE GENOMIC DNA]</scope>
    <source>
        <strain evidence="2 3">PN3F2</strain>
    </source>
</reference>
<dbReference type="Proteomes" id="UP000502608">
    <property type="component" value="Chromosome"/>
</dbReference>
<accession>A0A6G9QMU3</accession>
<dbReference type="AlphaFoldDB" id="A0A6G9QMU3"/>
<name>A0A6G9QMU3_9GAMM</name>
<proteinExistence type="predicted"/>
<dbReference type="KEGG" id="saes:HBH39_12135"/>
<keyword evidence="3" id="KW-1185">Reference proteome</keyword>
<dbReference type="RefSeq" id="WP_167678627.1">
    <property type="nucleotide sequence ID" value="NZ_CP050313.1"/>
</dbReference>
<dbReference type="EMBL" id="CP050313">
    <property type="protein sequence ID" value="QIR15141.1"/>
    <property type="molecule type" value="Genomic_DNA"/>
</dbReference>
<organism evidence="2 3">
    <name type="scientific">Shewanella aestuarii</name>
    <dbReference type="NCBI Taxonomy" id="1028752"/>
    <lineage>
        <taxon>Bacteria</taxon>
        <taxon>Pseudomonadati</taxon>
        <taxon>Pseudomonadota</taxon>
        <taxon>Gammaproteobacteria</taxon>
        <taxon>Alteromonadales</taxon>
        <taxon>Shewanellaceae</taxon>
        <taxon>Shewanella</taxon>
    </lineage>
</organism>
<evidence type="ECO:0000313" key="2">
    <source>
        <dbReference type="EMBL" id="QIR15141.1"/>
    </source>
</evidence>
<evidence type="ECO:0000256" key="1">
    <source>
        <dbReference type="SAM" id="MobiDB-lite"/>
    </source>
</evidence>